<gene>
    <name evidence="1" type="primary">PARPA_07247.1 scaffold 26887</name>
</gene>
<sequence>MLDEEQEFLNALHPLKVQPDYSWTPSPALKTELLSETPLFTALSLSDDEFKQIVERIGLPPINKLLYQPPDCSNCSAKYKTVSVQANYDS</sequence>
<name>A0A0B7N4G6_9FUNG</name>
<dbReference type="Proteomes" id="UP000054107">
    <property type="component" value="Unassembled WGS sequence"/>
</dbReference>
<protein>
    <submittedName>
        <fullName evidence="1">Uncharacterized protein</fullName>
    </submittedName>
</protein>
<accession>A0A0B7N4G6</accession>
<dbReference type="AlphaFoldDB" id="A0A0B7N4G6"/>
<keyword evidence="2" id="KW-1185">Reference proteome</keyword>
<evidence type="ECO:0000313" key="2">
    <source>
        <dbReference type="Proteomes" id="UP000054107"/>
    </source>
</evidence>
<proteinExistence type="predicted"/>
<reference evidence="1 2" key="1">
    <citation type="submission" date="2014-09" db="EMBL/GenBank/DDBJ databases">
        <authorList>
            <person name="Ellenberger Sabrina"/>
        </authorList>
    </citation>
    <scope>NUCLEOTIDE SEQUENCE [LARGE SCALE GENOMIC DNA]</scope>
    <source>
        <strain evidence="1 2">CBS 412.66</strain>
    </source>
</reference>
<organism evidence="1 2">
    <name type="scientific">Parasitella parasitica</name>
    <dbReference type="NCBI Taxonomy" id="35722"/>
    <lineage>
        <taxon>Eukaryota</taxon>
        <taxon>Fungi</taxon>
        <taxon>Fungi incertae sedis</taxon>
        <taxon>Mucoromycota</taxon>
        <taxon>Mucoromycotina</taxon>
        <taxon>Mucoromycetes</taxon>
        <taxon>Mucorales</taxon>
        <taxon>Mucorineae</taxon>
        <taxon>Mucoraceae</taxon>
        <taxon>Parasitella</taxon>
    </lineage>
</organism>
<evidence type="ECO:0000313" key="1">
    <source>
        <dbReference type="EMBL" id="CEP13198.1"/>
    </source>
</evidence>
<dbReference type="EMBL" id="LN729408">
    <property type="protein sequence ID" value="CEP13198.1"/>
    <property type="molecule type" value="Genomic_DNA"/>
</dbReference>